<sequence>MIVLPTSTGAGTESPPDGFAPLGRLPTSRFGSRMWAEGLLARKNLAPFRISAGVFYSYHLPGSQSGETTYPSDIINTRLIIEHILDEKRGFGYNLELVGFHGLTWRADGHQVTTGGRNGFNTFGGQPTLQYRLGDHWVGAAGGAVYRCRTEYSGSDLSQLLHLLLLGEKWNSDYAIGL</sequence>
<feature type="region of interest" description="Disordered" evidence="1">
    <location>
        <begin position="1"/>
        <end position="23"/>
    </location>
</feature>
<reference evidence="2 3" key="1">
    <citation type="submission" date="2021-02" db="EMBL/GenBank/DDBJ databases">
        <authorList>
            <person name="Han P."/>
        </authorList>
    </citation>
    <scope>NUCLEOTIDE SEQUENCE [LARGE SCALE GENOMIC DNA]</scope>
    <source>
        <strain evidence="2">Candidatus Nitrospira sp. ZN2</strain>
    </source>
</reference>
<keyword evidence="3" id="KW-1185">Reference proteome</keyword>
<evidence type="ECO:0000313" key="3">
    <source>
        <dbReference type="Proteomes" id="UP000675880"/>
    </source>
</evidence>
<name>A0ABN7MIC4_9BACT</name>
<dbReference type="EMBL" id="CAJNBJ010000020">
    <property type="protein sequence ID" value="CAE6798993.1"/>
    <property type="molecule type" value="Genomic_DNA"/>
</dbReference>
<dbReference type="Proteomes" id="UP000675880">
    <property type="component" value="Unassembled WGS sequence"/>
</dbReference>
<accession>A0ABN7MIC4</accession>
<protein>
    <submittedName>
        <fullName evidence="2">Uncharacterized protein</fullName>
    </submittedName>
</protein>
<organism evidence="2 3">
    <name type="scientific">Nitrospira defluvii</name>
    <dbReference type="NCBI Taxonomy" id="330214"/>
    <lineage>
        <taxon>Bacteria</taxon>
        <taxon>Pseudomonadati</taxon>
        <taxon>Nitrospirota</taxon>
        <taxon>Nitrospiria</taxon>
        <taxon>Nitrospirales</taxon>
        <taxon>Nitrospiraceae</taxon>
        <taxon>Nitrospira</taxon>
    </lineage>
</organism>
<gene>
    <name evidence="2" type="ORF">NSPZN2_70233</name>
</gene>
<evidence type="ECO:0000256" key="1">
    <source>
        <dbReference type="SAM" id="MobiDB-lite"/>
    </source>
</evidence>
<comment type="caution">
    <text evidence="2">The sequence shown here is derived from an EMBL/GenBank/DDBJ whole genome shotgun (WGS) entry which is preliminary data.</text>
</comment>
<feature type="compositionally biased region" description="Polar residues" evidence="1">
    <location>
        <begin position="1"/>
        <end position="11"/>
    </location>
</feature>
<proteinExistence type="predicted"/>
<evidence type="ECO:0000313" key="2">
    <source>
        <dbReference type="EMBL" id="CAE6798993.1"/>
    </source>
</evidence>